<dbReference type="CDD" id="cd16231">
    <property type="entry name" value="EFh_SPARC_like"/>
    <property type="match status" value="1"/>
</dbReference>
<dbReference type="CDD" id="cd01328">
    <property type="entry name" value="FSL_SPARC"/>
    <property type="match status" value="1"/>
</dbReference>
<keyword evidence="3" id="KW-1015">Disulfide bond</keyword>
<dbReference type="InterPro" id="IPR019577">
    <property type="entry name" value="SPARC/Testican_Ca-bd-dom"/>
</dbReference>
<dbReference type="GO" id="GO:0050840">
    <property type="term" value="F:extracellular matrix binding"/>
    <property type="evidence" value="ECO:0007669"/>
    <property type="project" value="TreeGrafter"/>
</dbReference>
<dbReference type="Pfam" id="PF09289">
    <property type="entry name" value="FOLN"/>
    <property type="match status" value="1"/>
</dbReference>
<keyword evidence="7" id="KW-1185">Reference proteome</keyword>
<dbReference type="FunFam" id="1.10.238.10:FF:000234">
    <property type="entry name" value="Protein BM-40"/>
    <property type="match status" value="1"/>
</dbReference>
<dbReference type="InterPro" id="IPR018247">
    <property type="entry name" value="EF_Hand_1_Ca_BS"/>
</dbReference>
<dbReference type="EMBL" id="JH668354">
    <property type="protein sequence ID" value="KAG6448181.1"/>
    <property type="molecule type" value="Genomic_DNA"/>
</dbReference>
<sequence length="445" mass="51784">MYHETSSTPITYSRETIRVISGVAHYKHLNDKTRSSLAKCPTVSFNLNPDRKTNCIPKYCTALATELSNINPFPSNYNIIRIFHHCLALLHFILLFSSPSQINWQRKLRPTLIIGQSVREEPIMRGLLVLALVVAVICTADAEIKMRRRHRRIRTTTISPPSQRPPIPVDILRGDISEAEHLEHGMAESLDERRFQESERARVSEYLNELSQEGNPDNELNMEDPCLKVHCSAGRVCEIDEHGEAVCNCIKDCPYETDSRRKVCTNYNETWSSDCEVYRQRCLCLDNSPLCRGPQYHHVQIDYYGTCREMSTCTENEMADFPRRMRDWLFNVMRDMAERSELTPHYLKMEREAESNLTRRWTNAAIWKWCDLDAHDNDRSVSRHELFPIRAPLMALEHCIAPFLDLCDADTDHRITLAEWGKCLQLDEVTDSVLRMYRMIEIFDL</sequence>
<evidence type="ECO:0000256" key="4">
    <source>
        <dbReference type="ARBA" id="ARBA00023180"/>
    </source>
</evidence>
<dbReference type="InterPro" id="IPR001999">
    <property type="entry name" value="Osteonectin_CS"/>
</dbReference>
<dbReference type="PANTHER" id="PTHR13866">
    <property type="entry name" value="SPARC OSTEONECTIN"/>
    <property type="match status" value="1"/>
</dbReference>
<name>A0A921YZF4_MANSE</name>
<dbReference type="InterPro" id="IPR037641">
    <property type="entry name" value="SPARC_FS"/>
</dbReference>
<dbReference type="PANTHER" id="PTHR13866:SF14">
    <property type="entry name" value="BM-40"/>
    <property type="match status" value="1"/>
</dbReference>
<comment type="caution">
    <text evidence="6">The sequence shown here is derived from an EMBL/GenBank/DDBJ whole genome shotgun (WGS) entry which is preliminary data.</text>
</comment>
<evidence type="ECO:0000256" key="2">
    <source>
        <dbReference type="ARBA" id="ARBA00022729"/>
    </source>
</evidence>
<evidence type="ECO:0000313" key="6">
    <source>
        <dbReference type="EMBL" id="KAG6448181.1"/>
    </source>
</evidence>
<dbReference type="Proteomes" id="UP000791440">
    <property type="component" value="Unassembled WGS sequence"/>
</dbReference>
<evidence type="ECO:0000313" key="7">
    <source>
        <dbReference type="Proteomes" id="UP000791440"/>
    </source>
</evidence>
<dbReference type="GO" id="GO:0005509">
    <property type="term" value="F:calcium ion binding"/>
    <property type="evidence" value="ECO:0007669"/>
    <property type="project" value="InterPro"/>
</dbReference>
<reference evidence="6" key="2">
    <citation type="submission" date="2020-12" db="EMBL/GenBank/DDBJ databases">
        <authorList>
            <person name="Kanost M."/>
        </authorList>
    </citation>
    <scope>NUCLEOTIDE SEQUENCE</scope>
</reference>
<organism evidence="6 7">
    <name type="scientific">Manduca sexta</name>
    <name type="common">Tobacco hawkmoth</name>
    <name type="synonym">Tobacco hornworm</name>
    <dbReference type="NCBI Taxonomy" id="7130"/>
    <lineage>
        <taxon>Eukaryota</taxon>
        <taxon>Metazoa</taxon>
        <taxon>Ecdysozoa</taxon>
        <taxon>Arthropoda</taxon>
        <taxon>Hexapoda</taxon>
        <taxon>Insecta</taxon>
        <taxon>Pterygota</taxon>
        <taxon>Neoptera</taxon>
        <taxon>Endopterygota</taxon>
        <taxon>Lepidoptera</taxon>
        <taxon>Glossata</taxon>
        <taxon>Ditrysia</taxon>
        <taxon>Bombycoidea</taxon>
        <taxon>Sphingidae</taxon>
        <taxon>Sphinginae</taxon>
        <taxon>Sphingini</taxon>
        <taxon>Manduca</taxon>
    </lineage>
</organism>
<dbReference type="SMART" id="SM00274">
    <property type="entry name" value="FOLN"/>
    <property type="match status" value="1"/>
</dbReference>
<keyword evidence="2" id="KW-0732">Signal</keyword>
<dbReference type="PROSITE" id="PS00018">
    <property type="entry name" value="EF_HAND_1"/>
    <property type="match status" value="1"/>
</dbReference>
<dbReference type="GO" id="GO:0005615">
    <property type="term" value="C:extracellular space"/>
    <property type="evidence" value="ECO:0007669"/>
    <property type="project" value="InterPro"/>
</dbReference>
<dbReference type="Pfam" id="PF10591">
    <property type="entry name" value="SPARC_Ca_bdg"/>
    <property type="match status" value="1"/>
</dbReference>
<proteinExistence type="predicted"/>
<dbReference type="GO" id="GO:0005518">
    <property type="term" value="F:collagen binding"/>
    <property type="evidence" value="ECO:0007669"/>
    <property type="project" value="TreeGrafter"/>
</dbReference>
<reference evidence="6" key="1">
    <citation type="journal article" date="2016" name="Insect Biochem. Mol. Biol.">
        <title>Multifaceted biological insights from a draft genome sequence of the tobacco hornworm moth, Manduca sexta.</title>
        <authorList>
            <person name="Kanost M.R."/>
            <person name="Arrese E.L."/>
            <person name="Cao X."/>
            <person name="Chen Y.R."/>
            <person name="Chellapilla S."/>
            <person name="Goldsmith M.R."/>
            <person name="Grosse-Wilde E."/>
            <person name="Heckel D.G."/>
            <person name="Herndon N."/>
            <person name="Jiang H."/>
            <person name="Papanicolaou A."/>
            <person name="Qu J."/>
            <person name="Soulages J.L."/>
            <person name="Vogel H."/>
            <person name="Walters J."/>
            <person name="Waterhouse R.M."/>
            <person name="Ahn S.J."/>
            <person name="Almeida F.C."/>
            <person name="An C."/>
            <person name="Aqrawi P."/>
            <person name="Bretschneider A."/>
            <person name="Bryant W.B."/>
            <person name="Bucks S."/>
            <person name="Chao H."/>
            <person name="Chevignon G."/>
            <person name="Christen J.M."/>
            <person name="Clarke D.F."/>
            <person name="Dittmer N.T."/>
            <person name="Ferguson L.C.F."/>
            <person name="Garavelou S."/>
            <person name="Gordon K.H.J."/>
            <person name="Gunaratna R.T."/>
            <person name="Han Y."/>
            <person name="Hauser F."/>
            <person name="He Y."/>
            <person name="Heidel-Fischer H."/>
            <person name="Hirsh A."/>
            <person name="Hu Y."/>
            <person name="Jiang H."/>
            <person name="Kalra D."/>
            <person name="Klinner C."/>
            <person name="Konig C."/>
            <person name="Kovar C."/>
            <person name="Kroll A.R."/>
            <person name="Kuwar S.S."/>
            <person name="Lee S.L."/>
            <person name="Lehman R."/>
            <person name="Li K."/>
            <person name="Li Z."/>
            <person name="Liang H."/>
            <person name="Lovelace S."/>
            <person name="Lu Z."/>
            <person name="Mansfield J.H."/>
            <person name="McCulloch K.J."/>
            <person name="Mathew T."/>
            <person name="Morton B."/>
            <person name="Muzny D.M."/>
            <person name="Neunemann D."/>
            <person name="Ongeri F."/>
            <person name="Pauchet Y."/>
            <person name="Pu L.L."/>
            <person name="Pyrousis I."/>
            <person name="Rao X.J."/>
            <person name="Redding A."/>
            <person name="Roesel C."/>
            <person name="Sanchez-Gracia A."/>
            <person name="Schaack S."/>
            <person name="Shukla A."/>
            <person name="Tetreau G."/>
            <person name="Wang Y."/>
            <person name="Xiong G.H."/>
            <person name="Traut W."/>
            <person name="Walsh T.K."/>
            <person name="Worley K.C."/>
            <person name="Wu D."/>
            <person name="Wu W."/>
            <person name="Wu Y.Q."/>
            <person name="Zhang X."/>
            <person name="Zou Z."/>
            <person name="Zucker H."/>
            <person name="Briscoe A.D."/>
            <person name="Burmester T."/>
            <person name="Clem R.J."/>
            <person name="Feyereisen R."/>
            <person name="Grimmelikhuijzen C.J.P."/>
            <person name="Hamodrakas S.J."/>
            <person name="Hansson B.S."/>
            <person name="Huguet E."/>
            <person name="Jermiin L.S."/>
            <person name="Lan Q."/>
            <person name="Lehman H.K."/>
            <person name="Lorenzen M."/>
            <person name="Merzendorfer H."/>
            <person name="Michalopoulos I."/>
            <person name="Morton D.B."/>
            <person name="Muthukrishnan S."/>
            <person name="Oakeshott J.G."/>
            <person name="Palmer W."/>
            <person name="Park Y."/>
            <person name="Passarelli A.L."/>
            <person name="Rozas J."/>
            <person name="Schwartz L.M."/>
            <person name="Smith W."/>
            <person name="Southgate A."/>
            <person name="Vilcinskas A."/>
            <person name="Vogt R."/>
            <person name="Wang P."/>
            <person name="Werren J."/>
            <person name="Yu X.Q."/>
            <person name="Zhou J.J."/>
            <person name="Brown S.J."/>
            <person name="Scherer S.E."/>
            <person name="Richards S."/>
            <person name="Blissard G.W."/>
        </authorList>
    </citation>
    <scope>NUCLEOTIDE SEQUENCE</scope>
</reference>
<dbReference type="InterPro" id="IPR003645">
    <property type="entry name" value="Fol_N"/>
</dbReference>
<keyword evidence="4" id="KW-0325">Glycoprotein</keyword>
<feature type="domain" description="Follistatin-like" evidence="5">
    <location>
        <begin position="225"/>
        <end position="248"/>
    </location>
</feature>
<evidence type="ECO:0000256" key="1">
    <source>
        <dbReference type="ARBA" id="ARBA00004498"/>
    </source>
</evidence>
<comment type="subcellular location">
    <subcellularLocation>
        <location evidence="1">Secreted</location>
        <location evidence="1">Extracellular space</location>
        <location evidence="1">Extracellular matrix</location>
    </subcellularLocation>
</comment>
<accession>A0A921YZF4</accession>
<gene>
    <name evidence="6" type="ORF">O3G_MSEX005362</name>
</gene>
<protein>
    <recommendedName>
        <fullName evidence="5">Follistatin-like domain-containing protein</fullName>
    </recommendedName>
</protein>
<evidence type="ECO:0000259" key="5">
    <source>
        <dbReference type="SMART" id="SM00274"/>
    </source>
</evidence>
<dbReference type="InterPro" id="IPR015369">
    <property type="entry name" value="Follistatin/Osteonectin_EGF"/>
</dbReference>
<dbReference type="PROSITE" id="PS00613">
    <property type="entry name" value="OSTEONECTIN_2"/>
    <property type="match status" value="1"/>
</dbReference>
<evidence type="ECO:0000256" key="3">
    <source>
        <dbReference type="ARBA" id="ARBA00023157"/>
    </source>
</evidence>
<dbReference type="AlphaFoldDB" id="A0A921YZF4"/>